<dbReference type="InterPro" id="IPR014782">
    <property type="entry name" value="Peptidase_M1_dom"/>
</dbReference>
<evidence type="ECO:0000259" key="2">
    <source>
        <dbReference type="Pfam" id="PF01433"/>
    </source>
</evidence>
<dbReference type="GO" id="GO:0005737">
    <property type="term" value="C:cytoplasm"/>
    <property type="evidence" value="ECO:0007669"/>
    <property type="project" value="TreeGrafter"/>
</dbReference>
<accession>A0A2A2SKC6</accession>
<evidence type="ECO:0000313" key="4">
    <source>
        <dbReference type="Proteomes" id="UP000218151"/>
    </source>
</evidence>
<evidence type="ECO:0000256" key="1">
    <source>
        <dbReference type="SAM" id="MobiDB-lite"/>
    </source>
</evidence>
<dbReference type="OrthoDB" id="100605at2"/>
<evidence type="ECO:0000313" key="3">
    <source>
        <dbReference type="EMBL" id="PAX09692.1"/>
    </source>
</evidence>
<feature type="region of interest" description="Disordered" evidence="1">
    <location>
        <begin position="16"/>
        <end position="36"/>
    </location>
</feature>
<dbReference type="SUPFAM" id="SSF63737">
    <property type="entry name" value="Leukotriene A4 hydrolase N-terminal domain"/>
    <property type="match status" value="1"/>
</dbReference>
<dbReference type="GO" id="GO:0016020">
    <property type="term" value="C:membrane"/>
    <property type="evidence" value="ECO:0007669"/>
    <property type="project" value="TreeGrafter"/>
</dbReference>
<protein>
    <submittedName>
        <fullName evidence="3">Peptidase M1</fullName>
    </submittedName>
</protein>
<dbReference type="InterPro" id="IPR042097">
    <property type="entry name" value="Aminopeptidase_N-like_N_sf"/>
</dbReference>
<dbReference type="Proteomes" id="UP000218151">
    <property type="component" value="Unassembled WGS sequence"/>
</dbReference>
<dbReference type="GO" id="GO:0070006">
    <property type="term" value="F:metalloaminopeptidase activity"/>
    <property type="evidence" value="ECO:0007669"/>
    <property type="project" value="TreeGrafter"/>
</dbReference>
<dbReference type="GO" id="GO:0008270">
    <property type="term" value="F:zinc ion binding"/>
    <property type="evidence" value="ECO:0007669"/>
    <property type="project" value="InterPro"/>
</dbReference>
<dbReference type="AlphaFoldDB" id="A0A2A2SKC6"/>
<dbReference type="SUPFAM" id="SSF55486">
    <property type="entry name" value="Metalloproteases ('zincins'), catalytic domain"/>
    <property type="match status" value="1"/>
</dbReference>
<proteinExistence type="predicted"/>
<comment type="caution">
    <text evidence="3">The sequence shown here is derived from an EMBL/GenBank/DDBJ whole genome shotgun (WGS) entry which is preliminary data.</text>
</comment>
<dbReference type="Gene3D" id="2.60.40.1730">
    <property type="entry name" value="tricorn interacting facor f3 domain"/>
    <property type="match status" value="1"/>
</dbReference>
<dbReference type="CDD" id="cd09603">
    <property type="entry name" value="M1_APN_like"/>
    <property type="match status" value="1"/>
</dbReference>
<keyword evidence="4" id="KW-1185">Reference proteome</keyword>
<organism evidence="3 4">
    <name type="scientific">Sphingomonas lenta</name>
    <dbReference type="NCBI Taxonomy" id="1141887"/>
    <lineage>
        <taxon>Bacteria</taxon>
        <taxon>Pseudomonadati</taxon>
        <taxon>Pseudomonadota</taxon>
        <taxon>Alphaproteobacteria</taxon>
        <taxon>Sphingomonadales</taxon>
        <taxon>Sphingomonadaceae</taxon>
        <taxon>Sphingomonas</taxon>
    </lineage>
</organism>
<dbReference type="Gene3D" id="1.10.390.10">
    <property type="entry name" value="Neutral Protease Domain 2"/>
    <property type="match status" value="1"/>
</dbReference>
<dbReference type="InterPro" id="IPR027268">
    <property type="entry name" value="Peptidase_M4/M1_CTD_sf"/>
</dbReference>
<dbReference type="PANTHER" id="PTHR11533:SF174">
    <property type="entry name" value="PUROMYCIN-SENSITIVE AMINOPEPTIDASE-RELATED"/>
    <property type="match status" value="1"/>
</dbReference>
<dbReference type="Pfam" id="PF01433">
    <property type="entry name" value="Peptidase_M1"/>
    <property type="match status" value="1"/>
</dbReference>
<reference evidence="4" key="1">
    <citation type="submission" date="2017-09" db="EMBL/GenBank/DDBJ databases">
        <authorList>
            <person name="Feng G."/>
            <person name="Zhu H."/>
        </authorList>
    </citation>
    <scope>NUCLEOTIDE SEQUENCE [LARGE SCALE GENOMIC DNA]</scope>
    <source>
        <strain evidence="4">1PNM-20</strain>
    </source>
</reference>
<dbReference type="GO" id="GO:0042277">
    <property type="term" value="F:peptide binding"/>
    <property type="evidence" value="ECO:0007669"/>
    <property type="project" value="TreeGrafter"/>
</dbReference>
<sequence>MLSALVLLLLATPELPQKGEPPLTERTKRSGGAIDPEQAKLRFDDADLAFELLPDARRLNGTATLTFTPTAPLDELRIDLDRNLPVSAISIDGRALPRESWSNPDGRLVVKLPGRVPAGRTFRARISYAGTPHVAVRAPWDDGVVWSQAPGGRTWFATTAQGYGCDLFWPCLDFPTGEPAAATLRITVPAGLSAPSNGRLLGVDKLPDGRTTWNWRVKRPNTYGLALNVAPYEQVSGTYRSRYGNAIPMHYWHLPGRAAQARGLFAEFAPTLDFFEAVIGPYPFADEKMGVVETPHLGMEHQTINAYGNEYRKAVEGFDWLFHHEFAHEWFANQLTAADWDDFWLHEGFATYMQPLYGRWREGEARYAAMMDLQRQQITNKAPIVRGRPMTSEEVYETAKGGPGVDIYYKGSWILHTLRRLIGDKAFFDATRLLVYGRPDPRPGNFAPRFATTRDFEGYVRQVTGRDHGWFFDTYLRQAALPELIERREGGRLLLEWRTAAGAPFPLPIEVAVDGRIEHVPMTGGRGVLAVPAGAHVVVDPHARVLRRSLAVEAMQAQRAGAR</sequence>
<dbReference type="GO" id="GO:0043171">
    <property type="term" value="P:peptide catabolic process"/>
    <property type="evidence" value="ECO:0007669"/>
    <property type="project" value="TreeGrafter"/>
</dbReference>
<dbReference type="PANTHER" id="PTHR11533">
    <property type="entry name" value="PROTEASE M1 ZINC METALLOPROTEASE"/>
    <property type="match status" value="1"/>
</dbReference>
<name>A0A2A2SKC6_9SPHN</name>
<dbReference type="GO" id="GO:0005615">
    <property type="term" value="C:extracellular space"/>
    <property type="evidence" value="ECO:0007669"/>
    <property type="project" value="TreeGrafter"/>
</dbReference>
<dbReference type="RefSeq" id="WP_095996800.1">
    <property type="nucleotide sequence ID" value="NZ_NSLI01000001.1"/>
</dbReference>
<feature type="domain" description="Peptidase M1 membrane alanine aminopeptidase" evidence="2">
    <location>
        <begin position="322"/>
        <end position="433"/>
    </location>
</feature>
<dbReference type="EMBL" id="NSLI01000001">
    <property type="protein sequence ID" value="PAX09692.1"/>
    <property type="molecule type" value="Genomic_DNA"/>
</dbReference>
<gene>
    <name evidence="3" type="ORF">CKY28_02885</name>
</gene>
<dbReference type="InterPro" id="IPR050344">
    <property type="entry name" value="Peptidase_M1_aminopeptidases"/>
</dbReference>